<accession>K7FIL6</accession>
<evidence type="ECO:0000256" key="3">
    <source>
        <dbReference type="ARBA" id="ARBA00004604"/>
    </source>
</evidence>
<dbReference type="InterPro" id="IPR007581">
    <property type="entry name" value="Endonuclease-V"/>
</dbReference>
<dbReference type="CDD" id="cd06559">
    <property type="entry name" value="Endonuclease_V"/>
    <property type="match status" value="1"/>
</dbReference>
<dbReference type="eggNOG" id="KOG4417">
    <property type="taxonomic scope" value="Eukaryota"/>
</dbReference>
<dbReference type="HOGENOM" id="CLU_047631_0_1_1"/>
<sequence>MSSKGGSLVLRAAHTWWQQWELSPHLSLPEREQAQLKASVIEEDTEEWQKDLAFAGLERVGGVDLSYGKENDTIACASLVVLSYPDLEVLYEDCRMVTVSAPYVAGFLAFREVPFLVEAAQRLQEREPGLRPQVLLVDGNGKLHPRGFGVACHLGVLTGLPCIGVAKNLLQVHGLAKDELHKEQIRDLQMGGATFPLTGTSDRVLGMALRSYNKSTKPIYVSVGHRISLESAVRLVQSCCRYRIPEPIRQADMRSREYIRKHLPAPLGSTAPGPARQEEAEPKH</sequence>
<name>K7FIL6_PELSI</name>
<reference evidence="18" key="4">
    <citation type="submission" date="2025-09" db="UniProtKB">
        <authorList>
            <consortium name="Ensembl"/>
        </authorList>
    </citation>
    <scope>IDENTIFICATION</scope>
</reference>
<dbReference type="AlphaFoldDB" id="K7FIL6"/>
<dbReference type="CTD" id="284131"/>
<keyword evidence="11" id="KW-0238">DNA-binding</keyword>
<dbReference type="GO" id="GO:0016888">
    <property type="term" value="F:DNA endonuclease activity, producing 5'-phosphomonoesters"/>
    <property type="evidence" value="ECO:0007669"/>
    <property type="project" value="Ensembl"/>
</dbReference>
<evidence type="ECO:0000256" key="8">
    <source>
        <dbReference type="ARBA" id="ARBA00022801"/>
    </source>
</evidence>
<comment type="subcellular location">
    <subcellularLocation>
        <location evidence="2">Cytoplasm</location>
        <location evidence="2">Stress granule</location>
    </subcellularLocation>
    <subcellularLocation>
        <location evidence="3">Nucleus</location>
        <location evidence="3">Nucleolus</location>
    </subcellularLocation>
</comment>
<comment type="similarity">
    <text evidence="14">Belongs to the endonuclease V family.</text>
</comment>
<feature type="region of interest" description="Disordered" evidence="17">
    <location>
        <begin position="263"/>
        <end position="284"/>
    </location>
</feature>
<comment type="subunit">
    <text evidence="15">Monomer. Interacts with PABPC1; the interaction is RNA-dependent and stimulates ENDOV activity.</text>
</comment>
<evidence type="ECO:0000256" key="16">
    <source>
        <dbReference type="ARBA" id="ARBA00071695"/>
    </source>
</evidence>
<reference evidence="19" key="1">
    <citation type="submission" date="2011-10" db="EMBL/GenBank/DDBJ databases">
        <authorList>
            <consortium name="Soft-shell Turtle Genome Consortium"/>
        </authorList>
    </citation>
    <scope>NUCLEOTIDE SEQUENCE [LARGE SCALE GENOMIC DNA]</scope>
    <source>
        <strain evidence="19">Daiwa-1</strain>
    </source>
</reference>
<evidence type="ECO:0000256" key="12">
    <source>
        <dbReference type="ARBA" id="ARBA00023242"/>
    </source>
</evidence>
<keyword evidence="10" id="KW-0694">RNA-binding</keyword>
<dbReference type="GO" id="GO:0003677">
    <property type="term" value="F:DNA binding"/>
    <property type="evidence" value="ECO:0007669"/>
    <property type="project" value="UniProtKB-KW"/>
</dbReference>
<dbReference type="Ensembl" id="ENSPSIT00000007917.1">
    <property type="protein sequence ID" value="ENSPSIP00000007876.1"/>
    <property type="gene ID" value="ENSPSIG00000007239.1"/>
</dbReference>
<dbReference type="EMBL" id="AGCU01059607">
    <property type="status" value="NOT_ANNOTATED_CDS"/>
    <property type="molecule type" value="Genomic_DNA"/>
</dbReference>
<evidence type="ECO:0000256" key="4">
    <source>
        <dbReference type="ARBA" id="ARBA00022490"/>
    </source>
</evidence>
<evidence type="ECO:0000256" key="10">
    <source>
        <dbReference type="ARBA" id="ARBA00022884"/>
    </source>
</evidence>
<keyword evidence="7" id="KW-0255">Endonuclease</keyword>
<dbReference type="Pfam" id="PF04493">
    <property type="entry name" value="Endonuclease_5"/>
    <property type="match status" value="1"/>
</dbReference>
<dbReference type="FunFam" id="3.30.2170.10:FF:000002">
    <property type="entry name" value="Endonuclease V"/>
    <property type="match status" value="1"/>
</dbReference>
<evidence type="ECO:0000256" key="14">
    <source>
        <dbReference type="ARBA" id="ARBA00061268"/>
    </source>
</evidence>
<dbReference type="STRING" id="13735.ENSPSIP00000007876"/>
<reference evidence="19" key="2">
    <citation type="journal article" date="2013" name="Nat. Genet.">
        <title>The draft genomes of soft-shell turtle and green sea turtle yield insights into the development and evolution of the turtle-specific body plan.</title>
        <authorList>
            <person name="Wang Z."/>
            <person name="Pascual-Anaya J."/>
            <person name="Zadissa A."/>
            <person name="Li W."/>
            <person name="Niimura Y."/>
            <person name="Huang Z."/>
            <person name="Li C."/>
            <person name="White S."/>
            <person name="Xiong Z."/>
            <person name="Fang D."/>
            <person name="Wang B."/>
            <person name="Ming Y."/>
            <person name="Chen Y."/>
            <person name="Zheng Y."/>
            <person name="Kuraku S."/>
            <person name="Pignatelli M."/>
            <person name="Herrero J."/>
            <person name="Beal K."/>
            <person name="Nozawa M."/>
            <person name="Li Q."/>
            <person name="Wang J."/>
            <person name="Zhang H."/>
            <person name="Yu L."/>
            <person name="Shigenobu S."/>
            <person name="Wang J."/>
            <person name="Liu J."/>
            <person name="Flicek P."/>
            <person name="Searle S."/>
            <person name="Wang J."/>
            <person name="Kuratani S."/>
            <person name="Yin Y."/>
            <person name="Aken B."/>
            <person name="Zhang G."/>
            <person name="Irie N."/>
        </authorList>
    </citation>
    <scope>NUCLEOTIDE SEQUENCE [LARGE SCALE GENOMIC DNA]</scope>
    <source>
        <strain evidence="19">Daiwa-1</strain>
    </source>
</reference>
<gene>
    <name evidence="18" type="primary">ENDOV</name>
</gene>
<evidence type="ECO:0000256" key="15">
    <source>
        <dbReference type="ARBA" id="ARBA00061971"/>
    </source>
</evidence>
<dbReference type="RefSeq" id="XP_014427137.1">
    <property type="nucleotide sequence ID" value="XM_014571651.2"/>
</dbReference>
<evidence type="ECO:0000256" key="5">
    <source>
        <dbReference type="ARBA" id="ARBA00022722"/>
    </source>
</evidence>
<dbReference type="Proteomes" id="UP000007267">
    <property type="component" value="Unassembled WGS sequence"/>
</dbReference>
<dbReference type="Gene3D" id="3.30.2170.10">
    <property type="entry name" value="archaeoglobus fulgidus dsm 4304 superfamily"/>
    <property type="match status" value="1"/>
</dbReference>
<dbReference type="OrthoDB" id="20018at2759"/>
<dbReference type="GO" id="GO:0003727">
    <property type="term" value="F:single-stranded RNA binding"/>
    <property type="evidence" value="ECO:0007669"/>
    <property type="project" value="Ensembl"/>
</dbReference>
<comment type="function">
    <text evidence="13">Endoribonuclease that specifically cleaves inosine-containing RNAs: cleaves RNA at the second phosphodiester bond 3' to inosine. Active against both single-stranded and double-stranded RNAs. Has strong preference for single-stranded RNAs (ssRNAs) toward double-stranded RNAs (dsRNAs). Cleaves mRNAs and tRNAs containing inosine. Also able to cleave structure-specific dsRNA substrates containing the specific sites 5'-IIUI-3' and 5'-UIUU-3'. Inosine is present in a number of RNAs following editing; the function of inosine-specific endoribonuclease is still unclear: it could either play a regulatory role in edited RNAs, or be involved in antiviral response by removing the hyperedited long viral dsRNA genome that has undergone A-to-I editing. Binds branched DNA structures.</text>
</comment>
<keyword evidence="8" id="KW-0378">Hydrolase</keyword>
<keyword evidence="6" id="KW-0479">Metal-binding</keyword>
<evidence type="ECO:0000313" key="18">
    <source>
        <dbReference type="Ensembl" id="ENSPSIP00000007876.1"/>
    </source>
</evidence>
<evidence type="ECO:0000256" key="6">
    <source>
        <dbReference type="ARBA" id="ARBA00022723"/>
    </source>
</evidence>
<evidence type="ECO:0000256" key="11">
    <source>
        <dbReference type="ARBA" id="ARBA00023125"/>
    </source>
</evidence>
<evidence type="ECO:0000256" key="17">
    <source>
        <dbReference type="SAM" id="MobiDB-lite"/>
    </source>
</evidence>
<dbReference type="PANTHER" id="PTHR28511:SF1">
    <property type="entry name" value="ENDONUCLEASE V"/>
    <property type="match status" value="1"/>
</dbReference>
<dbReference type="GO" id="GO:0010494">
    <property type="term" value="C:cytoplasmic stress granule"/>
    <property type="evidence" value="ECO:0007669"/>
    <property type="project" value="UniProtKB-SubCell"/>
</dbReference>
<dbReference type="GeneID" id="102451890"/>
<keyword evidence="4" id="KW-0963">Cytoplasm</keyword>
<keyword evidence="12" id="KW-0539">Nucleus</keyword>
<evidence type="ECO:0000313" key="19">
    <source>
        <dbReference type="Proteomes" id="UP000007267"/>
    </source>
</evidence>
<dbReference type="GO" id="GO:0000287">
    <property type="term" value="F:magnesium ion binding"/>
    <property type="evidence" value="ECO:0007669"/>
    <property type="project" value="Ensembl"/>
</dbReference>
<keyword evidence="9" id="KW-0460">Magnesium</keyword>
<proteinExistence type="inferred from homology"/>
<dbReference type="GO" id="GO:0005730">
    <property type="term" value="C:nucleolus"/>
    <property type="evidence" value="ECO:0007669"/>
    <property type="project" value="UniProtKB-SubCell"/>
</dbReference>
<dbReference type="OMA" id="NACAHTL"/>
<evidence type="ECO:0000256" key="2">
    <source>
        <dbReference type="ARBA" id="ARBA00004210"/>
    </source>
</evidence>
<keyword evidence="19" id="KW-1185">Reference proteome</keyword>
<dbReference type="HAMAP" id="MF_00801">
    <property type="entry name" value="Endonuclease_5"/>
    <property type="match status" value="1"/>
</dbReference>
<organism evidence="18 19">
    <name type="scientific">Pelodiscus sinensis</name>
    <name type="common">Chinese softshell turtle</name>
    <name type="synonym">Trionyx sinensis</name>
    <dbReference type="NCBI Taxonomy" id="13735"/>
    <lineage>
        <taxon>Eukaryota</taxon>
        <taxon>Metazoa</taxon>
        <taxon>Chordata</taxon>
        <taxon>Craniata</taxon>
        <taxon>Vertebrata</taxon>
        <taxon>Euteleostomi</taxon>
        <taxon>Archelosauria</taxon>
        <taxon>Testudinata</taxon>
        <taxon>Testudines</taxon>
        <taxon>Cryptodira</taxon>
        <taxon>Trionychia</taxon>
        <taxon>Trionychidae</taxon>
        <taxon>Pelodiscus</taxon>
    </lineage>
</organism>
<evidence type="ECO:0000256" key="1">
    <source>
        <dbReference type="ARBA" id="ARBA00001946"/>
    </source>
</evidence>
<dbReference type="GeneTree" id="ENSGT00390000011880"/>
<protein>
    <recommendedName>
        <fullName evidence="16">Endonuclease V</fullName>
    </recommendedName>
</protein>
<evidence type="ECO:0000256" key="9">
    <source>
        <dbReference type="ARBA" id="ARBA00022842"/>
    </source>
</evidence>
<reference evidence="18" key="3">
    <citation type="submission" date="2025-08" db="UniProtKB">
        <authorList>
            <consortium name="Ensembl"/>
        </authorList>
    </citation>
    <scope>IDENTIFICATION</scope>
</reference>
<evidence type="ECO:0000256" key="7">
    <source>
        <dbReference type="ARBA" id="ARBA00022759"/>
    </source>
</evidence>
<evidence type="ECO:0000256" key="13">
    <source>
        <dbReference type="ARBA" id="ARBA00056032"/>
    </source>
</evidence>
<dbReference type="PANTHER" id="PTHR28511">
    <property type="entry name" value="ENDONUCLEASE V"/>
    <property type="match status" value="1"/>
</dbReference>
<dbReference type="KEGG" id="pss:102451890"/>
<keyword evidence="5" id="KW-0540">Nuclease</keyword>
<comment type="cofactor">
    <cofactor evidence="1">
        <name>Mg(2+)</name>
        <dbReference type="ChEBI" id="CHEBI:18420"/>
    </cofactor>
</comment>
<dbReference type="GO" id="GO:0006281">
    <property type="term" value="P:DNA repair"/>
    <property type="evidence" value="ECO:0007669"/>
    <property type="project" value="InterPro"/>
</dbReference>
<dbReference type="GO" id="GO:0016891">
    <property type="term" value="F:RNA endonuclease activity producing 5'-phosphomonoesters, hydrolytic mechanism"/>
    <property type="evidence" value="ECO:0007669"/>
    <property type="project" value="Ensembl"/>
</dbReference>